<dbReference type="EMBL" id="CP092864">
    <property type="protein sequence ID" value="UYV63825.1"/>
    <property type="molecule type" value="Genomic_DNA"/>
</dbReference>
<evidence type="ECO:0000256" key="6">
    <source>
        <dbReference type="ARBA" id="ARBA00022908"/>
    </source>
</evidence>
<keyword evidence="12" id="KW-1185">Reference proteome</keyword>
<evidence type="ECO:0000256" key="2">
    <source>
        <dbReference type="ARBA" id="ARBA00022723"/>
    </source>
</evidence>
<keyword evidence="8" id="KW-0239">DNA-directed DNA polymerase</keyword>
<evidence type="ECO:0000256" key="3">
    <source>
        <dbReference type="ARBA" id="ARBA00022759"/>
    </source>
</evidence>
<keyword evidence="7" id="KW-0695">RNA-directed DNA polymerase</keyword>
<dbReference type="PANTHER" id="PTHR42648">
    <property type="entry name" value="TRANSPOSASE, PUTATIVE-RELATED"/>
    <property type="match status" value="1"/>
</dbReference>
<keyword evidence="3" id="KW-0255">Endonuclease</keyword>
<dbReference type="Proteomes" id="UP001235939">
    <property type="component" value="Chromosome 02"/>
</dbReference>
<keyword evidence="6" id="KW-0229">DNA integration</keyword>
<keyword evidence="8" id="KW-0548">Nucleotidyltransferase</keyword>
<dbReference type="InterPro" id="IPR057670">
    <property type="entry name" value="SH3_retrovirus"/>
</dbReference>
<gene>
    <name evidence="11" type="ORF">LAZ67_2005758</name>
</gene>
<feature type="domain" description="Retroviral polymerase SH3-like" evidence="10">
    <location>
        <begin position="116"/>
        <end position="172"/>
    </location>
</feature>
<sequence length="309" mass="35749">MTVHISFPCRGIVTPAWKHLLHPVTPFPWPAPRYLPASQPAFSWPISVASNHIVSKFCCRFLLIESQLPPKFWAEAMNTYSYIKNRTPHERNNKSTPEELFTRKKPTIKHLKVFGCRAEYWIPKFKRYKFEKITKSGIFVGYSNKRKAFRICDPKNYAITETRDVSFIEKEKGAELLSNEVKAEMPDHVLIDSNFCQKMAKKKKNQFLFTKEMFQNPQRGAINSPDKEKWVQAMKGEIDSLNNHKVWDVLPMTKTIKPINQNGHDPLNPIHKARLVAVGCSQKLGVDYSETYSPVIKSDSLRTLIVLQK</sequence>
<accession>A0ABY6K997</accession>
<keyword evidence="5" id="KW-0460">Magnesium</keyword>
<keyword evidence="4" id="KW-0378">Hydrolase</keyword>
<evidence type="ECO:0000256" key="1">
    <source>
        <dbReference type="ARBA" id="ARBA00022722"/>
    </source>
</evidence>
<evidence type="ECO:0000256" key="4">
    <source>
        <dbReference type="ARBA" id="ARBA00022801"/>
    </source>
</evidence>
<keyword evidence="8" id="KW-0808">Transferase</keyword>
<proteinExistence type="predicted"/>
<evidence type="ECO:0000313" key="12">
    <source>
        <dbReference type="Proteomes" id="UP001235939"/>
    </source>
</evidence>
<dbReference type="Pfam" id="PF25597">
    <property type="entry name" value="SH3_retrovirus"/>
    <property type="match status" value="1"/>
</dbReference>
<evidence type="ECO:0000313" key="11">
    <source>
        <dbReference type="EMBL" id="UYV63825.1"/>
    </source>
</evidence>
<evidence type="ECO:0000256" key="5">
    <source>
        <dbReference type="ARBA" id="ARBA00022842"/>
    </source>
</evidence>
<evidence type="ECO:0000256" key="8">
    <source>
        <dbReference type="ARBA" id="ARBA00022932"/>
    </source>
</evidence>
<evidence type="ECO:0000259" key="10">
    <source>
        <dbReference type="Pfam" id="PF25597"/>
    </source>
</evidence>
<reference evidence="11 12" key="1">
    <citation type="submission" date="2022-01" db="EMBL/GenBank/DDBJ databases">
        <title>A chromosomal length assembly of Cordylochernes scorpioides.</title>
        <authorList>
            <person name="Zeh D."/>
            <person name="Zeh J."/>
        </authorList>
    </citation>
    <scope>NUCLEOTIDE SEQUENCE [LARGE SCALE GENOMIC DNA]</scope>
    <source>
        <strain evidence="11">IN4F17</strain>
        <tissue evidence="11">Whole Body</tissue>
    </source>
</reference>
<evidence type="ECO:0000256" key="7">
    <source>
        <dbReference type="ARBA" id="ARBA00022918"/>
    </source>
</evidence>
<keyword evidence="1" id="KW-0540">Nuclease</keyword>
<name>A0ABY6K997_9ARAC</name>
<dbReference type="PANTHER" id="PTHR42648:SF11">
    <property type="entry name" value="TRANSPOSON TY4-P GAG-POL POLYPROTEIN"/>
    <property type="match status" value="1"/>
</dbReference>
<protein>
    <recommendedName>
        <fullName evidence="10">Retroviral polymerase SH3-like domain-containing protein</fullName>
    </recommendedName>
</protein>
<dbReference type="InterPro" id="IPR039537">
    <property type="entry name" value="Retrotran_Ty1/copia-like"/>
</dbReference>
<evidence type="ECO:0000256" key="9">
    <source>
        <dbReference type="ARBA" id="ARBA00023172"/>
    </source>
</evidence>
<keyword evidence="2" id="KW-0479">Metal-binding</keyword>
<keyword evidence="9" id="KW-0233">DNA recombination</keyword>
<organism evidence="11 12">
    <name type="scientific">Cordylochernes scorpioides</name>
    <dbReference type="NCBI Taxonomy" id="51811"/>
    <lineage>
        <taxon>Eukaryota</taxon>
        <taxon>Metazoa</taxon>
        <taxon>Ecdysozoa</taxon>
        <taxon>Arthropoda</taxon>
        <taxon>Chelicerata</taxon>
        <taxon>Arachnida</taxon>
        <taxon>Pseudoscorpiones</taxon>
        <taxon>Cheliferoidea</taxon>
        <taxon>Chernetidae</taxon>
        <taxon>Cordylochernes</taxon>
    </lineage>
</organism>